<feature type="domain" description="Xylanolytic transcriptional activator regulatory" evidence="6">
    <location>
        <begin position="226"/>
        <end position="297"/>
    </location>
</feature>
<evidence type="ECO:0000259" key="6">
    <source>
        <dbReference type="SMART" id="SM00906"/>
    </source>
</evidence>
<evidence type="ECO:0000256" key="5">
    <source>
        <dbReference type="ARBA" id="ARBA00023242"/>
    </source>
</evidence>
<proteinExistence type="predicted"/>
<dbReference type="EMBL" id="JAGMUU010000013">
    <property type="protein sequence ID" value="KAH7140398.1"/>
    <property type="molecule type" value="Genomic_DNA"/>
</dbReference>
<dbReference type="Proteomes" id="UP000717696">
    <property type="component" value="Unassembled WGS sequence"/>
</dbReference>
<keyword evidence="8" id="KW-1185">Reference proteome</keyword>
<dbReference type="PANTHER" id="PTHR47171">
    <property type="entry name" value="FARA-RELATED"/>
    <property type="match status" value="1"/>
</dbReference>
<dbReference type="InterPro" id="IPR052073">
    <property type="entry name" value="Amide_Lactam_Regulators"/>
</dbReference>
<sequence length="586" mass="64729">MQQLPPGQCQVRRDGVRKKRRTLGRLRGNQPTAIQSPVSVCPLSPASRAEVVAPGTHVSLARHLSSAEQNSSPPTSLACGHIANDSLLAYDAACDPALCDSLAPRIPAARDAILRATHADVLPPPALRQALKDAFAQHLSPFFPVLEPGDLSDPGASVLVQQAVCLAGSLMRHDQKGLLLAYEQYEKVKTLLHVDYEPDSLALLKTFCILSCWSPASPHLVTLDGPWHWTGMASRMAVQMGLYSQSSHGNDERSACHRRILCFIHNSEIIMGMCWGRLPGLGTHEYHLQPPTIEDFANKDVSALVSIHLASLLGTINTIVELNKKKDLCPSQMSQVLKSLSDWQRNLPDELQLYSFNDVLKPFHLATWQAFIYYFTTVILSQMLSHDSRGHWRTSAPSVLAASCTARLYDDINCREQSAHLMHVDAYFCLVAGVVLIFYSPESPDKESERARDVSTLLSTLQVLCVKYGGARLVLAKLQQLQRNKTQSAVFLNSPQSAGPEPSLPWVVNMVQDWLRELFPFPPSFCERMDLLTPFRNQRDTGPADEIVAAVQGDGAHFGQSSDGVFSLVDILDLDFDMFDGAEYQL</sequence>
<evidence type="ECO:0000313" key="8">
    <source>
        <dbReference type="Proteomes" id="UP000717696"/>
    </source>
</evidence>
<dbReference type="OrthoDB" id="39175at2759"/>
<organism evidence="7 8">
    <name type="scientific">Dactylonectria estremocensis</name>
    <dbReference type="NCBI Taxonomy" id="1079267"/>
    <lineage>
        <taxon>Eukaryota</taxon>
        <taxon>Fungi</taxon>
        <taxon>Dikarya</taxon>
        <taxon>Ascomycota</taxon>
        <taxon>Pezizomycotina</taxon>
        <taxon>Sordariomycetes</taxon>
        <taxon>Hypocreomycetidae</taxon>
        <taxon>Hypocreales</taxon>
        <taxon>Nectriaceae</taxon>
        <taxon>Dactylonectria</taxon>
    </lineage>
</organism>
<name>A0A9P9EMI3_9HYPO</name>
<keyword evidence="3" id="KW-0238">DNA-binding</keyword>
<evidence type="ECO:0000313" key="7">
    <source>
        <dbReference type="EMBL" id="KAH7140398.1"/>
    </source>
</evidence>
<evidence type="ECO:0000256" key="4">
    <source>
        <dbReference type="ARBA" id="ARBA00023163"/>
    </source>
</evidence>
<dbReference type="GO" id="GO:0003677">
    <property type="term" value="F:DNA binding"/>
    <property type="evidence" value="ECO:0007669"/>
    <property type="project" value="UniProtKB-KW"/>
</dbReference>
<dbReference type="AlphaFoldDB" id="A0A9P9EMI3"/>
<evidence type="ECO:0000256" key="1">
    <source>
        <dbReference type="ARBA" id="ARBA00022833"/>
    </source>
</evidence>
<evidence type="ECO:0000256" key="2">
    <source>
        <dbReference type="ARBA" id="ARBA00023015"/>
    </source>
</evidence>
<dbReference type="InterPro" id="IPR007219">
    <property type="entry name" value="XnlR_reg_dom"/>
</dbReference>
<protein>
    <recommendedName>
        <fullName evidence="6">Xylanolytic transcriptional activator regulatory domain-containing protein</fullName>
    </recommendedName>
</protein>
<dbReference type="PANTHER" id="PTHR47171:SF5">
    <property type="entry name" value="ZN(II)2CYS6 TRANSCRIPTION FACTOR (EUROFUNG)"/>
    <property type="match status" value="1"/>
</dbReference>
<dbReference type="SMART" id="SM00906">
    <property type="entry name" value="Fungal_trans"/>
    <property type="match status" value="1"/>
</dbReference>
<keyword evidence="5" id="KW-0539">Nucleus</keyword>
<comment type="caution">
    <text evidence="7">The sequence shown here is derived from an EMBL/GenBank/DDBJ whole genome shotgun (WGS) entry which is preliminary data.</text>
</comment>
<evidence type="ECO:0000256" key="3">
    <source>
        <dbReference type="ARBA" id="ARBA00023125"/>
    </source>
</evidence>
<reference evidence="7" key="1">
    <citation type="journal article" date="2021" name="Nat. Commun.">
        <title>Genetic determinants of endophytism in the Arabidopsis root mycobiome.</title>
        <authorList>
            <person name="Mesny F."/>
            <person name="Miyauchi S."/>
            <person name="Thiergart T."/>
            <person name="Pickel B."/>
            <person name="Atanasova L."/>
            <person name="Karlsson M."/>
            <person name="Huettel B."/>
            <person name="Barry K.W."/>
            <person name="Haridas S."/>
            <person name="Chen C."/>
            <person name="Bauer D."/>
            <person name="Andreopoulos W."/>
            <person name="Pangilinan J."/>
            <person name="LaButti K."/>
            <person name="Riley R."/>
            <person name="Lipzen A."/>
            <person name="Clum A."/>
            <person name="Drula E."/>
            <person name="Henrissat B."/>
            <person name="Kohler A."/>
            <person name="Grigoriev I.V."/>
            <person name="Martin F.M."/>
            <person name="Hacquard S."/>
        </authorList>
    </citation>
    <scope>NUCLEOTIDE SEQUENCE</scope>
    <source>
        <strain evidence="7">MPI-CAGE-AT-0021</strain>
    </source>
</reference>
<keyword evidence="2" id="KW-0805">Transcription regulation</keyword>
<gene>
    <name evidence="7" type="ORF">B0J13DRAFT_63682</name>
</gene>
<accession>A0A9P9EMI3</accession>
<keyword evidence="4" id="KW-0804">Transcription</keyword>
<dbReference type="CDD" id="cd12148">
    <property type="entry name" value="fungal_TF_MHR"/>
    <property type="match status" value="1"/>
</dbReference>
<dbReference type="GO" id="GO:0008270">
    <property type="term" value="F:zinc ion binding"/>
    <property type="evidence" value="ECO:0007669"/>
    <property type="project" value="InterPro"/>
</dbReference>
<keyword evidence="1" id="KW-0862">Zinc</keyword>
<dbReference type="Pfam" id="PF04082">
    <property type="entry name" value="Fungal_trans"/>
    <property type="match status" value="1"/>
</dbReference>
<dbReference type="GO" id="GO:0006351">
    <property type="term" value="P:DNA-templated transcription"/>
    <property type="evidence" value="ECO:0007669"/>
    <property type="project" value="InterPro"/>
</dbReference>